<feature type="compositionally biased region" description="Polar residues" evidence="1">
    <location>
        <begin position="100"/>
        <end position="117"/>
    </location>
</feature>
<sequence>MSCCARLLSEAVCCFMPELRAPDSYCPQTLTVHKTLSPPITRCRRRSLEQGYSFVVFRVISVEFSPRAVGEENRSRVQNSSEKKTTHEHKTARRRKHLTSVKQLGEGNSSGKFEQII</sequence>
<dbReference type="AlphaFoldDB" id="A0A2Z7CUG9"/>
<dbReference type="EMBL" id="KQ992415">
    <property type="protein sequence ID" value="KZV50443.1"/>
    <property type="molecule type" value="Genomic_DNA"/>
</dbReference>
<feature type="compositionally biased region" description="Basic residues" evidence="1">
    <location>
        <begin position="90"/>
        <end position="99"/>
    </location>
</feature>
<evidence type="ECO:0000256" key="1">
    <source>
        <dbReference type="SAM" id="MobiDB-lite"/>
    </source>
</evidence>
<accession>A0A2Z7CUG9</accession>
<name>A0A2Z7CUG9_9LAMI</name>
<keyword evidence="3" id="KW-1185">Reference proteome</keyword>
<feature type="region of interest" description="Disordered" evidence="1">
    <location>
        <begin position="68"/>
        <end position="117"/>
    </location>
</feature>
<reference evidence="2 3" key="1">
    <citation type="journal article" date="2015" name="Proc. Natl. Acad. Sci. U.S.A.">
        <title>The resurrection genome of Boea hygrometrica: A blueprint for survival of dehydration.</title>
        <authorList>
            <person name="Xiao L."/>
            <person name="Yang G."/>
            <person name="Zhang L."/>
            <person name="Yang X."/>
            <person name="Zhao S."/>
            <person name="Ji Z."/>
            <person name="Zhou Q."/>
            <person name="Hu M."/>
            <person name="Wang Y."/>
            <person name="Chen M."/>
            <person name="Xu Y."/>
            <person name="Jin H."/>
            <person name="Xiao X."/>
            <person name="Hu G."/>
            <person name="Bao F."/>
            <person name="Hu Y."/>
            <person name="Wan P."/>
            <person name="Li L."/>
            <person name="Deng X."/>
            <person name="Kuang T."/>
            <person name="Xiang C."/>
            <person name="Zhu J.K."/>
            <person name="Oliver M.J."/>
            <person name="He Y."/>
        </authorList>
    </citation>
    <scope>NUCLEOTIDE SEQUENCE [LARGE SCALE GENOMIC DNA]</scope>
    <source>
        <strain evidence="3">cv. XS01</strain>
    </source>
</reference>
<dbReference type="Proteomes" id="UP000250235">
    <property type="component" value="Unassembled WGS sequence"/>
</dbReference>
<evidence type="ECO:0000313" key="2">
    <source>
        <dbReference type="EMBL" id="KZV50443.1"/>
    </source>
</evidence>
<feature type="compositionally biased region" description="Basic and acidic residues" evidence="1">
    <location>
        <begin position="69"/>
        <end position="89"/>
    </location>
</feature>
<protein>
    <submittedName>
        <fullName evidence="2">Omega-6 fatty acid desaturase family protein</fullName>
    </submittedName>
</protein>
<organism evidence="2 3">
    <name type="scientific">Dorcoceras hygrometricum</name>
    <dbReference type="NCBI Taxonomy" id="472368"/>
    <lineage>
        <taxon>Eukaryota</taxon>
        <taxon>Viridiplantae</taxon>
        <taxon>Streptophyta</taxon>
        <taxon>Embryophyta</taxon>
        <taxon>Tracheophyta</taxon>
        <taxon>Spermatophyta</taxon>
        <taxon>Magnoliopsida</taxon>
        <taxon>eudicotyledons</taxon>
        <taxon>Gunneridae</taxon>
        <taxon>Pentapetalae</taxon>
        <taxon>asterids</taxon>
        <taxon>lamiids</taxon>
        <taxon>Lamiales</taxon>
        <taxon>Gesneriaceae</taxon>
        <taxon>Didymocarpoideae</taxon>
        <taxon>Trichosporeae</taxon>
        <taxon>Loxocarpinae</taxon>
        <taxon>Dorcoceras</taxon>
    </lineage>
</organism>
<gene>
    <name evidence="2" type="ORF">F511_36208</name>
</gene>
<evidence type="ECO:0000313" key="3">
    <source>
        <dbReference type="Proteomes" id="UP000250235"/>
    </source>
</evidence>
<proteinExistence type="predicted"/>